<evidence type="ECO:0000313" key="2">
    <source>
        <dbReference type="EMBL" id="VEL31805.1"/>
    </source>
</evidence>
<dbReference type="AlphaFoldDB" id="A0A448XA11"/>
<accession>A0A448XA11</accession>
<protein>
    <submittedName>
        <fullName evidence="2">Uncharacterized protein</fullName>
    </submittedName>
</protein>
<sequence length="56" mass="6195">MLPFYSDKLNWDETGLRSSALCEDSMGGLDDLEDDEDYLEDGDAEDTTDVQADDGT</sequence>
<keyword evidence="3" id="KW-1185">Reference proteome</keyword>
<gene>
    <name evidence="2" type="ORF">PXEA_LOCUS25245</name>
</gene>
<dbReference type="EMBL" id="CAAALY010126733">
    <property type="protein sequence ID" value="VEL31805.1"/>
    <property type="molecule type" value="Genomic_DNA"/>
</dbReference>
<reference evidence="2" key="1">
    <citation type="submission" date="2018-11" db="EMBL/GenBank/DDBJ databases">
        <authorList>
            <consortium name="Pathogen Informatics"/>
        </authorList>
    </citation>
    <scope>NUCLEOTIDE SEQUENCE</scope>
</reference>
<comment type="caution">
    <text evidence="2">The sequence shown here is derived from an EMBL/GenBank/DDBJ whole genome shotgun (WGS) entry which is preliminary data.</text>
</comment>
<proteinExistence type="predicted"/>
<dbReference type="Proteomes" id="UP000784294">
    <property type="component" value="Unassembled WGS sequence"/>
</dbReference>
<feature type="compositionally biased region" description="Acidic residues" evidence="1">
    <location>
        <begin position="30"/>
        <end position="56"/>
    </location>
</feature>
<evidence type="ECO:0000256" key="1">
    <source>
        <dbReference type="SAM" id="MobiDB-lite"/>
    </source>
</evidence>
<name>A0A448XA11_9PLAT</name>
<evidence type="ECO:0000313" key="3">
    <source>
        <dbReference type="Proteomes" id="UP000784294"/>
    </source>
</evidence>
<organism evidence="2 3">
    <name type="scientific">Protopolystoma xenopodis</name>
    <dbReference type="NCBI Taxonomy" id="117903"/>
    <lineage>
        <taxon>Eukaryota</taxon>
        <taxon>Metazoa</taxon>
        <taxon>Spiralia</taxon>
        <taxon>Lophotrochozoa</taxon>
        <taxon>Platyhelminthes</taxon>
        <taxon>Monogenea</taxon>
        <taxon>Polyopisthocotylea</taxon>
        <taxon>Polystomatidea</taxon>
        <taxon>Polystomatidae</taxon>
        <taxon>Protopolystoma</taxon>
    </lineage>
</organism>
<feature type="region of interest" description="Disordered" evidence="1">
    <location>
        <begin position="27"/>
        <end position="56"/>
    </location>
</feature>